<dbReference type="GO" id="GO:0006396">
    <property type="term" value="P:RNA processing"/>
    <property type="evidence" value="ECO:0007669"/>
    <property type="project" value="InterPro"/>
</dbReference>
<dbReference type="SUPFAM" id="SSF75217">
    <property type="entry name" value="alpha/beta knot"/>
    <property type="match status" value="1"/>
</dbReference>
<organism evidence="4">
    <name type="scientific">Physarum polycephalum</name>
    <name type="common">Many-headed slime mold</name>
    <name type="synonym">Badhamia polycephala</name>
    <dbReference type="NCBI Taxonomy" id="5791"/>
    <lineage>
        <taxon>Eukaryota</taxon>
        <taxon>Amoebozoa</taxon>
        <taxon>Evosea</taxon>
        <taxon>Eumycetozoa</taxon>
        <taxon>Myxogastria</taxon>
        <taxon>Myxogastromycetidae</taxon>
        <taxon>Physariida</taxon>
        <taxon>Physaraceae</taxon>
        <taxon>Physarum</taxon>
    </lineage>
</organism>
<name>Q207Y4_PHYPO</name>
<evidence type="ECO:0000313" key="4">
    <source>
        <dbReference type="EMBL" id="ABD72531.1"/>
    </source>
</evidence>
<evidence type="ECO:0000256" key="2">
    <source>
        <dbReference type="ARBA" id="ARBA00022679"/>
    </source>
</evidence>
<dbReference type="GO" id="GO:0005829">
    <property type="term" value="C:cytosol"/>
    <property type="evidence" value="ECO:0007669"/>
    <property type="project" value="TreeGrafter"/>
</dbReference>
<feature type="non-terminal residue" evidence="4">
    <location>
        <position position="127"/>
    </location>
</feature>
<keyword evidence="1" id="KW-0489">Methyltransferase</keyword>
<feature type="domain" description="tRNA/rRNA methyltransferase SpoU type" evidence="3">
    <location>
        <begin position="2"/>
        <end position="115"/>
    </location>
</feature>
<evidence type="ECO:0000259" key="3">
    <source>
        <dbReference type="Pfam" id="PF00588"/>
    </source>
</evidence>
<feature type="non-terminal residue" evidence="4">
    <location>
        <position position="1"/>
    </location>
</feature>
<accession>Q207Y4</accession>
<protein>
    <submittedName>
        <fullName evidence="4">Prespore-specific protein-like</fullName>
    </submittedName>
</protein>
<dbReference type="InterPro" id="IPR029026">
    <property type="entry name" value="tRNA_m1G_MTases_N"/>
</dbReference>
<dbReference type="GO" id="GO:0008173">
    <property type="term" value="F:RNA methyltransferase activity"/>
    <property type="evidence" value="ECO:0007669"/>
    <property type="project" value="InterPro"/>
</dbReference>
<dbReference type="InterPro" id="IPR004441">
    <property type="entry name" value="rRNA_MeTrfase_TrmH"/>
</dbReference>
<dbReference type="GO" id="GO:0003723">
    <property type="term" value="F:RNA binding"/>
    <property type="evidence" value="ECO:0007669"/>
    <property type="project" value="InterPro"/>
</dbReference>
<evidence type="ECO:0000256" key="1">
    <source>
        <dbReference type="ARBA" id="ARBA00022603"/>
    </source>
</evidence>
<dbReference type="Pfam" id="PF00588">
    <property type="entry name" value="SpoU_methylase"/>
    <property type="match status" value="1"/>
</dbReference>
<dbReference type="InterPro" id="IPR001537">
    <property type="entry name" value="SpoU_MeTrfase"/>
</dbReference>
<keyword evidence="2" id="KW-0808">Transferase</keyword>
<dbReference type="PANTHER" id="PTHR46429:SF2">
    <property type="entry name" value="TRNA_RRNA METHYLTRANSFERASE"/>
    <property type="match status" value="1"/>
</dbReference>
<proteinExistence type="evidence at transcript level"/>
<dbReference type="AlphaFoldDB" id="Q207Y4"/>
<dbReference type="Gene3D" id="3.40.1280.10">
    <property type="match status" value="1"/>
</dbReference>
<dbReference type="InterPro" id="IPR029028">
    <property type="entry name" value="Alpha/beta_knot_MTases"/>
</dbReference>
<dbReference type="EMBL" id="DQ407623">
    <property type="protein sequence ID" value="ABD72531.1"/>
    <property type="molecule type" value="mRNA"/>
</dbReference>
<sequence>NPLTPAAYRTAQGGAESVDIAAINNEEQAISVIKKLKQKGCKIITTSSHFTENTTSIYSPKASEVFLPTHPVVLLVGNERDGVSPALAAQADASIRIPSTGWVESLNVVQAAAVIFGELWRARGGSL</sequence>
<reference evidence="4" key="1">
    <citation type="journal article" date="2008" name="Protist">
        <title>Sampling gene diversity across the supergroup Amoebozoa: large EST data sets from Acanthamoeba castellanii, Hartmannella vermiformis, Physarum polycephalum, Hyperamoeba dachnaya and Hyperamoeba sp.</title>
        <authorList>
            <person name="Watkins R.F."/>
            <person name="Gray M.W."/>
        </authorList>
    </citation>
    <scope>NUCLEOTIDE SEQUENCE</scope>
</reference>
<dbReference type="GO" id="GO:0032259">
    <property type="term" value="P:methylation"/>
    <property type="evidence" value="ECO:0007669"/>
    <property type="project" value="UniProtKB-KW"/>
</dbReference>
<dbReference type="PANTHER" id="PTHR46429">
    <property type="entry name" value="23S RRNA (GUANOSINE-2'-O-)-METHYLTRANSFERASE RLMB"/>
    <property type="match status" value="1"/>
</dbReference>